<keyword evidence="3" id="KW-1185">Reference proteome</keyword>
<gene>
    <name evidence="2" type="ORF">O4U47_16620</name>
</gene>
<sequence>MTALLDAPTAPADDTADLIRWAASLPMGERNLALAASDMPTDPDARDAAMGKAADQRAAVTARWIAQGAERLGGEVALWKLDHHWGILNRHALRTGDWESAERFKDGYGGERLDVAIVSNLGKAAGLDTHPGPQVVLYTPDADDDALMWGNPVPLREARLRAQAVNADLVPYADGYTLAARPHRPLPVTREPERLLAPPFPRGGEPVRAGAPE</sequence>
<protein>
    <submittedName>
        <fullName evidence="2">Uncharacterized protein</fullName>
    </submittedName>
</protein>
<feature type="region of interest" description="Disordered" evidence="1">
    <location>
        <begin position="188"/>
        <end position="213"/>
    </location>
</feature>
<dbReference type="Proteomes" id="UP001165685">
    <property type="component" value="Unassembled WGS sequence"/>
</dbReference>
<comment type="caution">
    <text evidence="2">The sequence shown here is derived from an EMBL/GenBank/DDBJ whole genome shotgun (WGS) entry which is preliminary data.</text>
</comment>
<dbReference type="RefSeq" id="WP_270678783.1">
    <property type="nucleotide sequence ID" value="NZ_JAQFWP010000030.1"/>
</dbReference>
<proteinExistence type="predicted"/>
<name>A0ABT4TN84_9ACTN</name>
<reference evidence="2" key="1">
    <citation type="submission" date="2023-01" db="EMBL/GenBank/DDBJ databases">
        <title>Draft genome sequence of Nocardiopsis sp. LSu2-4 isolated from halophytes.</title>
        <authorList>
            <person name="Duangmal K."/>
            <person name="Chantavorakit T."/>
        </authorList>
    </citation>
    <scope>NUCLEOTIDE SEQUENCE</scope>
    <source>
        <strain evidence="2">LSu2-4</strain>
    </source>
</reference>
<organism evidence="2 3">
    <name type="scientific">Nocardiopsis suaedae</name>
    <dbReference type="NCBI Taxonomy" id="3018444"/>
    <lineage>
        <taxon>Bacteria</taxon>
        <taxon>Bacillati</taxon>
        <taxon>Actinomycetota</taxon>
        <taxon>Actinomycetes</taxon>
        <taxon>Streptosporangiales</taxon>
        <taxon>Nocardiopsidaceae</taxon>
        <taxon>Nocardiopsis</taxon>
    </lineage>
</organism>
<dbReference type="EMBL" id="JAQFWP010000030">
    <property type="protein sequence ID" value="MDA2806138.1"/>
    <property type="molecule type" value="Genomic_DNA"/>
</dbReference>
<evidence type="ECO:0000313" key="3">
    <source>
        <dbReference type="Proteomes" id="UP001165685"/>
    </source>
</evidence>
<accession>A0ABT4TN84</accession>
<evidence type="ECO:0000313" key="2">
    <source>
        <dbReference type="EMBL" id="MDA2806138.1"/>
    </source>
</evidence>
<evidence type="ECO:0000256" key="1">
    <source>
        <dbReference type="SAM" id="MobiDB-lite"/>
    </source>
</evidence>